<protein>
    <submittedName>
        <fullName evidence="1">Uncharacterized protein</fullName>
    </submittedName>
</protein>
<organism evidence="1 2">
    <name type="scientific">Xanthomonas vasicola</name>
    <dbReference type="NCBI Taxonomy" id="56459"/>
    <lineage>
        <taxon>Bacteria</taxon>
        <taxon>Pseudomonadati</taxon>
        <taxon>Pseudomonadota</taxon>
        <taxon>Gammaproteobacteria</taxon>
        <taxon>Lysobacterales</taxon>
        <taxon>Lysobacteraceae</taxon>
        <taxon>Xanthomonas</taxon>
    </lineage>
</organism>
<gene>
    <name evidence="1" type="ORF">FQK01_21850</name>
</gene>
<keyword evidence="2" id="KW-1185">Reference proteome</keyword>
<dbReference type="EMBL" id="VOCK01000069">
    <property type="protein sequence ID" value="TWQ49450.1"/>
    <property type="molecule type" value="Genomic_DNA"/>
</dbReference>
<dbReference type="Proteomes" id="UP000320455">
    <property type="component" value="Unassembled WGS sequence"/>
</dbReference>
<evidence type="ECO:0000313" key="2">
    <source>
        <dbReference type="Proteomes" id="UP000320455"/>
    </source>
</evidence>
<evidence type="ECO:0000313" key="1">
    <source>
        <dbReference type="EMBL" id="TWQ49450.1"/>
    </source>
</evidence>
<sequence length="98" mass="10410">MASADARILPSTFTCASIIGGLGSCPVRGSSRNSLLGADRPSKYALLIWAGVFALDQVDRHGELRTECAQVDLRAHTIACQPDELQEGIVFPGLKAAR</sequence>
<dbReference type="AlphaFoldDB" id="A0ABD7S7I2"/>
<reference evidence="2" key="1">
    <citation type="journal article" date="2020" name="Phytopathology">
        <title>Genomic acquisitions in emerging populations of Xanthomonas vasicola pv. vasculorum infecting corn in the U.S. and Argentina.</title>
        <authorList>
            <person name="Perez-Quintero A.L."/>
        </authorList>
    </citation>
    <scope>NUCLEOTIDE SEQUENCE [LARGE SCALE GENOMIC DNA]</scope>
    <source>
        <strain evidence="2">Xvh-L</strain>
    </source>
</reference>
<name>A0ABD7S7I2_XANVA</name>
<comment type="caution">
    <text evidence="1">The sequence shown here is derived from an EMBL/GenBank/DDBJ whole genome shotgun (WGS) entry which is preliminary data.</text>
</comment>
<proteinExistence type="predicted"/>
<dbReference type="PROSITE" id="PS51257">
    <property type="entry name" value="PROKAR_LIPOPROTEIN"/>
    <property type="match status" value="1"/>
</dbReference>
<accession>A0ABD7S7I2</accession>